<evidence type="ECO:0000259" key="1">
    <source>
        <dbReference type="Pfam" id="PF01978"/>
    </source>
</evidence>
<dbReference type="Pfam" id="PF01978">
    <property type="entry name" value="TrmB"/>
    <property type="match status" value="1"/>
</dbReference>
<proteinExistence type="predicted"/>
<dbReference type="AlphaFoldDB" id="A0A955RIZ1"/>
<comment type="caution">
    <text evidence="2">The sequence shown here is derived from an EMBL/GenBank/DDBJ whole genome shotgun (WGS) entry which is preliminary data.</text>
</comment>
<dbReference type="Proteomes" id="UP000783287">
    <property type="component" value="Unassembled WGS sequence"/>
</dbReference>
<reference evidence="2" key="2">
    <citation type="journal article" date="2021" name="Microbiome">
        <title>Successional dynamics and alternative stable states in a saline activated sludge microbial community over 9 years.</title>
        <authorList>
            <person name="Wang Y."/>
            <person name="Ye J."/>
            <person name="Ju F."/>
            <person name="Liu L."/>
            <person name="Boyd J.A."/>
            <person name="Deng Y."/>
            <person name="Parks D.H."/>
            <person name="Jiang X."/>
            <person name="Yin X."/>
            <person name="Woodcroft B.J."/>
            <person name="Tyson G.W."/>
            <person name="Hugenholtz P."/>
            <person name="Polz M.F."/>
            <person name="Zhang T."/>
        </authorList>
    </citation>
    <scope>NUCLEOTIDE SEQUENCE</scope>
    <source>
        <strain evidence="2">HKST-UBA14</strain>
    </source>
</reference>
<accession>A0A955RIZ1</accession>
<dbReference type="SUPFAM" id="SSF46785">
    <property type="entry name" value="Winged helix' DNA-binding domain"/>
    <property type="match status" value="1"/>
</dbReference>
<dbReference type="PANTHER" id="PTHR34293">
    <property type="entry name" value="HTH-TYPE TRANSCRIPTIONAL REGULATOR TRMBL2"/>
    <property type="match status" value="1"/>
</dbReference>
<dbReference type="PANTHER" id="PTHR34293:SF1">
    <property type="entry name" value="HTH-TYPE TRANSCRIPTIONAL REGULATOR TRMBL2"/>
    <property type="match status" value="1"/>
</dbReference>
<dbReference type="InterPro" id="IPR051797">
    <property type="entry name" value="TrmB-like"/>
</dbReference>
<dbReference type="InterPro" id="IPR036388">
    <property type="entry name" value="WH-like_DNA-bd_sf"/>
</dbReference>
<sequence length="261" mass="30607">MNDILTKFGLTENESQIYQGLISNPLCTAAKIARILNMDKSSAYKAVDSLKSKGLLIGYGGETGLEYRAADPDSLLGLYSEKKAELDNNKQSLTAFIDNLKTDAVKYRNTLITVESGINAVQKRMRESLHSKEKLIRERFRSHTLFDNKEHVEFVKRYAEQRRLKKIFIRQLEVDFDFMNSRFKDIMTKHKKYLKEVRLLPRELDNNNSLRIWDDTVNIVSYSDNDEFIIVTIKDKYLSELMKNMYDFIWERTTKYTPQKT</sequence>
<dbReference type="InterPro" id="IPR002831">
    <property type="entry name" value="Tscrpt_reg_TrmB_N"/>
</dbReference>
<feature type="domain" description="Transcription regulator TrmB N-terminal" evidence="1">
    <location>
        <begin position="5"/>
        <end position="72"/>
    </location>
</feature>
<dbReference type="EMBL" id="JAGQLK010000008">
    <property type="protein sequence ID" value="MCA9382860.1"/>
    <property type="molecule type" value="Genomic_DNA"/>
</dbReference>
<dbReference type="Gene3D" id="1.10.10.10">
    <property type="entry name" value="Winged helix-like DNA-binding domain superfamily/Winged helix DNA-binding domain"/>
    <property type="match status" value="1"/>
</dbReference>
<reference evidence="2" key="1">
    <citation type="submission" date="2020-04" db="EMBL/GenBank/DDBJ databases">
        <authorList>
            <person name="Zhang T."/>
        </authorList>
    </citation>
    <scope>NUCLEOTIDE SEQUENCE</scope>
    <source>
        <strain evidence="2">HKST-UBA14</strain>
    </source>
</reference>
<protein>
    <recommendedName>
        <fullName evidence="1">Transcription regulator TrmB N-terminal domain-containing protein</fullName>
    </recommendedName>
</protein>
<evidence type="ECO:0000313" key="2">
    <source>
        <dbReference type="EMBL" id="MCA9382860.1"/>
    </source>
</evidence>
<evidence type="ECO:0000313" key="3">
    <source>
        <dbReference type="Proteomes" id="UP000783287"/>
    </source>
</evidence>
<organism evidence="2 3">
    <name type="scientific">Candidatus Dojkabacteria bacterium</name>
    <dbReference type="NCBI Taxonomy" id="2099670"/>
    <lineage>
        <taxon>Bacteria</taxon>
        <taxon>Candidatus Dojkabacteria</taxon>
    </lineage>
</organism>
<name>A0A955RIZ1_9BACT</name>
<dbReference type="InterPro" id="IPR036390">
    <property type="entry name" value="WH_DNA-bd_sf"/>
</dbReference>
<gene>
    <name evidence="2" type="ORF">KC909_00705</name>
</gene>